<organism evidence="1 2">
    <name type="scientific">Effusibacillus dendaii</name>
    <dbReference type="NCBI Taxonomy" id="2743772"/>
    <lineage>
        <taxon>Bacteria</taxon>
        <taxon>Bacillati</taxon>
        <taxon>Bacillota</taxon>
        <taxon>Bacilli</taxon>
        <taxon>Bacillales</taxon>
        <taxon>Alicyclobacillaceae</taxon>
        <taxon>Effusibacillus</taxon>
    </lineage>
</organism>
<dbReference type="KEGG" id="eff:skT53_31760"/>
<dbReference type="RefSeq" id="WP_200758839.1">
    <property type="nucleotide sequence ID" value="NZ_AP023366.1"/>
</dbReference>
<name>A0A7I8DJY3_9BACL</name>
<dbReference type="EMBL" id="AP023366">
    <property type="protein sequence ID" value="BCJ88191.1"/>
    <property type="molecule type" value="Genomic_DNA"/>
</dbReference>
<accession>A0A7I8DJY3</accession>
<proteinExistence type="predicted"/>
<protein>
    <submittedName>
        <fullName evidence="1">Uncharacterized protein</fullName>
    </submittedName>
</protein>
<gene>
    <name evidence="1" type="ORF">skT53_31760</name>
</gene>
<keyword evidence="2" id="KW-1185">Reference proteome</keyword>
<dbReference type="Proteomes" id="UP000593802">
    <property type="component" value="Chromosome"/>
</dbReference>
<reference evidence="1 2" key="1">
    <citation type="submission" date="2020-08" db="EMBL/GenBank/DDBJ databases">
        <title>Complete Genome Sequence of Effusibacillus dendaii Strain skT53, Isolated from Farmland soil.</title>
        <authorList>
            <person name="Konishi T."/>
            <person name="Kawasaki H."/>
        </authorList>
    </citation>
    <scope>NUCLEOTIDE SEQUENCE [LARGE SCALE GENOMIC DNA]</scope>
    <source>
        <strain evidence="2">skT53</strain>
    </source>
</reference>
<dbReference type="AlphaFoldDB" id="A0A7I8DJY3"/>
<sequence>MKKSVNTRVKKKCDVITTNVVIPKKKKKRVNAKISDDLRIKLIKSSKDSISFVVLEAGNINGQFTIDSISFSDPADIPTDLIINASSVSPILTELINRGFGISAFISNPPTVVFVLEKAIS</sequence>
<evidence type="ECO:0000313" key="1">
    <source>
        <dbReference type="EMBL" id="BCJ88191.1"/>
    </source>
</evidence>
<evidence type="ECO:0000313" key="2">
    <source>
        <dbReference type="Proteomes" id="UP000593802"/>
    </source>
</evidence>